<dbReference type="SUPFAM" id="SSF53474">
    <property type="entry name" value="alpha/beta-Hydrolases"/>
    <property type="match status" value="1"/>
</dbReference>
<feature type="chain" id="PRO_5004143718" description="AB hydrolase-1 domain-containing protein" evidence="1">
    <location>
        <begin position="23"/>
        <end position="113"/>
    </location>
</feature>
<evidence type="ECO:0000256" key="1">
    <source>
        <dbReference type="SAM" id="SignalP"/>
    </source>
</evidence>
<dbReference type="EMBL" id="APQU01000020">
    <property type="protein sequence ID" value="ENW28145.1"/>
    <property type="molecule type" value="Genomic_DNA"/>
</dbReference>
<name>N9H8K6_ACILW</name>
<feature type="signal peptide" evidence="1">
    <location>
        <begin position="1"/>
        <end position="22"/>
    </location>
</feature>
<protein>
    <recommendedName>
        <fullName evidence="4">AB hydrolase-1 domain-containing protein</fullName>
    </recommendedName>
</protein>
<organism evidence="2 3">
    <name type="scientific">Acinetobacter lwoffii NIPH 478</name>
    <dbReference type="NCBI Taxonomy" id="1217668"/>
    <lineage>
        <taxon>Bacteria</taxon>
        <taxon>Pseudomonadati</taxon>
        <taxon>Pseudomonadota</taxon>
        <taxon>Gammaproteobacteria</taxon>
        <taxon>Moraxellales</taxon>
        <taxon>Moraxellaceae</taxon>
        <taxon>Acinetobacter</taxon>
    </lineage>
</organism>
<evidence type="ECO:0000313" key="3">
    <source>
        <dbReference type="Proteomes" id="UP000018416"/>
    </source>
</evidence>
<comment type="caution">
    <text evidence="2">The sequence shown here is derived from an EMBL/GenBank/DDBJ whole genome shotgun (WGS) entry which is preliminary data.</text>
</comment>
<proteinExistence type="predicted"/>
<dbReference type="Gene3D" id="3.40.50.1820">
    <property type="entry name" value="alpha/beta hydrolase"/>
    <property type="match status" value="1"/>
</dbReference>
<keyword evidence="1" id="KW-0732">Signal</keyword>
<dbReference type="PATRIC" id="fig|1217668.3.peg.2856"/>
<gene>
    <name evidence="2" type="ORF">F923_02922</name>
</gene>
<dbReference type="Proteomes" id="UP000018416">
    <property type="component" value="Unassembled WGS sequence"/>
</dbReference>
<evidence type="ECO:0000313" key="2">
    <source>
        <dbReference type="EMBL" id="ENW28145.1"/>
    </source>
</evidence>
<reference evidence="2 3" key="1">
    <citation type="submission" date="2013-02" db="EMBL/GenBank/DDBJ databases">
        <title>The Genome Sequence of Acinetobacter lwoffii NIPH 478.</title>
        <authorList>
            <consortium name="The Broad Institute Genome Sequencing Platform"/>
            <consortium name="The Broad Institute Genome Sequencing Center for Infectious Disease"/>
            <person name="Cerqueira G."/>
            <person name="Feldgarden M."/>
            <person name="Courvalin P."/>
            <person name="Perichon B."/>
            <person name="Grillot-Courvalin C."/>
            <person name="Clermont D."/>
            <person name="Rocha E."/>
            <person name="Yoon E.-J."/>
            <person name="Nemec A."/>
            <person name="Walker B."/>
            <person name="Young S.K."/>
            <person name="Zeng Q."/>
            <person name="Gargeya S."/>
            <person name="Fitzgerald M."/>
            <person name="Haas B."/>
            <person name="Abouelleil A."/>
            <person name="Alvarado L."/>
            <person name="Arachchi H.M."/>
            <person name="Berlin A.M."/>
            <person name="Chapman S.B."/>
            <person name="Dewar J."/>
            <person name="Goldberg J."/>
            <person name="Griggs A."/>
            <person name="Gujja S."/>
            <person name="Hansen M."/>
            <person name="Howarth C."/>
            <person name="Imamovic A."/>
            <person name="Larimer J."/>
            <person name="McCowan C."/>
            <person name="Murphy C."/>
            <person name="Neiman D."/>
            <person name="Pearson M."/>
            <person name="Priest M."/>
            <person name="Roberts A."/>
            <person name="Saif S."/>
            <person name="Shea T."/>
            <person name="Sisk P."/>
            <person name="Sykes S."/>
            <person name="Wortman J."/>
            <person name="Nusbaum C."/>
            <person name="Birren B."/>
        </authorList>
    </citation>
    <scope>NUCLEOTIDE SEQUENCE [LARGE SCALE GENOMIC DNA]</scope>
    <source>
        <strain evidence="2 3">NIPH 478</strain>
    </source>
</reference>
<accession>N9H8K6</accession>
<dbReference type="AlphaFoldDB" id="N9H8K6"/>
<evidence type="ECO:0008006" key="4">
    <source>
        <dbReference type="Google" id="ProtNLM"/>
    </source>
</evidence>
<dbReference type="HOGENOM" id="CLU_141442_0_0_6"/>
<sequence>MKIRTHFITLCCVLFAGQYVQASNVQQAETRFVVSNYAKTQYPIVFAHGMVGFNRIGFDALGMDYWYQILPDLARNGSTAFATRISPFNSSEIRGEQYVEQLKEVMAITGAKN</sequence>
<dbReference type="InterPro" id="IPR029058">
    <property type="entry name" value="AB_hydrolase_fold"/>
</dbReference>